<sequence length="98" mass="10736">MAPPKSHIAPVLSMSVLPAPPIAPEHSPSSPIVRSEAIRSHIVIPWPSARQGLMDIQWSPLCSCVMRALGFPPPPVSVWYLHSVRVDTAFPRPPDDTR</sequence>
<keyword evidence="2" id="KW-1185">Reference proteome</keyword>
<evidence type="ECO:0000313" key="2">
    <source>
        <dbReference type="Proteomes" id="UP000887013"/>
    </source>
</evidence>
<gene>
    <name evidence="1" type="ORF">NPIL_272091</name>
</gene>
<dbReference type="AlphaFoldDB" id="A0A8X6P747"/>
<proteinExistence type="predicted"/>
<organism evidence="1 2">
    <name type="scientific">Nephila pilipes</name>
    <name type="common">Giant wood spider</name>
    <name type="synonym">Nephila maculata</name>
    <dbReference type="NCBI Taxonomy" id="299642"/>
    <lineage>
        <taxon>Eukaryota</taxon>
        <taxon>Metazoa</taxon>
        <taxon>Ecdysozoa</taxon>
        <taxon>Arthropoda</taxon>
        <taxon>Chelicerata</taxon>
        <taxon>Arachnida</taxon>
        <taxon>Araneae</taxon>
        <taxon>Araneomorphae</taxon>
        <taxon>Entelegynae</taxon>
        <taxon>Araneoidea</taxon>
        <taxon>Nephilidae</taxon>
        <taxon>Nephila</taxon>
    </lineage>
</organism>
<accession>A0A8X6P747</accession>
<evidence type="ECO:0000313" key="1">
    <source>
        <dbReference type="EMBL" id="GFT49742.1"/>
    </source>
</evidence>
<protein>
    <submittedName>
        <fullName evidence="1">Uncharacterized protein</fullName>
    </submittedName>
</protein>
<reference evidence="1" key="1">
    <citation type="submission" date="2020-08" db="EMBL/GenBank/DDBJ databases">
        <title>Multicomponent nature underlies the extraordinary mechanical properties of spider dragline silk.</title>
        <authorList>
            <person name="Kono N."/>
            <person name="Nakamura H."/>
            <person name="Mori M."/>
            <person name="Yoshida Y."/>
            <person name="Ohtoshi R."/>
            <person name="Malay A.D."/>
            <person name="Moran D.A.P."/>
            <person name="Tomita M."/>
            <person name="Numata K."/>
            <person name="Arakawa K."/>
        </authorList>
    </citation>
    <scope>NUCLEOTIDE SEQUENCE</scope>
</reference>
<dbReference type="EMBL" id="BMAW01111795">
    <property type="protein sequence ID" value="GFT49742.1"/>
    <property type="molecule type" value="Genomic_DNA"/>
</dbReference>
<dbReference type="Proteomes" id="UP000887013">
    <property type="component" value="Unassembled WGS sequence"/>
</dbReference>
<name>A0A8X6P747_NEPPI</name>
<comment type="caution">
    <text evidence="1">The sequence shown here is derived from an EMBL/GenBank/DDBJ whole genome shotgun (WGS) entry which is preliminary data.</text>
</comment>